<reference evidence="2" key="1">
    <citation type="submission" date="2016-10" db="EMBL/GenBank/DDBJ databases">
        <authorList>
            <person name="Varghese N."/>
            <person name="Submissions S."/>
        </authorList>
    </citation>
    <scope>NUCLEOTIDE SEQUENCE [LARGE SCALE GENOMIC DNA]</scope>
    <source>
        <strain evidence="2">DSM 17044</strain>
    </source>
</reference>
<evidence type="ECO:0008006" key="3">
    <source>
        <dbReference type="Google" id="ProtNLM"/>
    </source>
</evidence>
<accession>A0A1H7P253</accession>
<proteinExistence type="predicted"/>
<name>A0A1H7P253_STIAU</name>
<dbReference type="AlphaFoldDB" id="A0A1H7P253"/>
<evidence type="ECO:0000313" key="1">
    <source>
        <dbReference type="EMBL" id="SEL29882.1"/>
    </source>
</evidence>
<protein>
    <recommendedName>
        <fullName evidence="3">4-vinyl reductase 4VR domain-containing protein</fullName>
    </recommendedName>
</protein>
<dbReference type="Proteomes" id="UP000182719">
    <property type="component" value="Unassembled WGS sequence"/>
</dbReference>
<dbReference type="RefSeq" id="WP_083423162.1">
    <property type="nucleotide sequence ID" value="NZ_FOAP01000005.1"/>
</dbReference>
<gene>
    <name evidence="1" type="ORF">SAMN05444354_105151</name>
</gene>
<keyword evidence="2" id="KW-1185">Reference proteome</keyword>
<evidence type="ECO:0000313" key="2">
    <source>
        <dbReference type="Proteomes" id="UP000182719"/>
    </source>
</evidence>
<sequence length="190" mass="21518">MESNAPPLKAKSEMNDPYPNSQVVGQSILAIVGGMEVVQARALRILEENGIAPLKADVWYPMSSLLNSFQLIFEKIGPSTVRAIGRKIPDNARFPVNLDSLEKGLRSIDVAYHLNHRGSDRIGDYRYEQIDRRSARMVCDNPYPCDLDLGLIEAVCDRFRPKDALWVRIEHDPKSCRRRGDASCTYLITW</sequence>
<dbReference type="EMBL" id="FOAP01000005">
    <property type="protein sequence ID" value="SEL29882.1"/>
    <property type="molecule type" value="Genomic_DNA"/>
</dbReference>
<organism evidence="1 2">
    <name type="scientific">Stigmatella aurantiaca</name>
    <dbReference type="NCBI Taxonomy" id="41"/>
    <lineage>
        <taxon>Bacteria</taxon>
        <taxon>Pseudomonadati</taxon>
        <taxon>Myxococcota</taxon>
        <taxon>Myxococcia</taxon>
        <taxon>Myxococcales</taxon>
        <taxon>Cystobacterineae</taxon>
        <taxon>Archangiaceae</taxon>
        <taxon>Stigmatella</taxon>
    </lineage>
</organism>